<dbReference type="AlphaFoldDB" id="A0AAU7WTH0"/>
<reference evidence="2" key="1">
    <citation type="submission" date="2024-06" db="EMBL/GenBank/DDBJ databases">
        <authorList>
            <person name="Wu L."/>
        </authorList>
    </citation>
    <scope>NUCLEOTIDE SEQUENCE</scope>
    <source>
        <strain evidence="2">W17</strain>
    </source>
</reference>
<sequence>MPEVIEVEIHGKEVSDFQLSRLVRAYLRKYTVPITAFISDVAIMNERCVGIPYRRCSVDDKGSRRSGGSSFPNRIQVQQS</sequence>
<evidence type="ECO:0000256" key="1">
    <source>
        <dbReference type="SAM" id="MobiDB-lite"/>
    </source>
</evidence>
<accession>A0AAU7WTH0</accession>
<feature type="compositionally biased region" description="Polar residues" evidence="1">
    <location>
        <begin position="71"/>
        <end position="80"/>
    </location>
</feature>
<evidence type="ECO:0000313" key="2">
    <source>
        <dbReference type="EMBL" id="XBY23566.1"/>
    </source>
</evidence>
<organism evidence="2">
    <name type="scientific">Pseudomonas sp. W17</name>
    <dbReference type="NCBI Taxonomy" id="3144407"/>
    <lineage>
        <taxon>Bacteria</taxon>
        <taxon>Pseudomonadati</taxon>
        <taxon>Pseudomonadota</taxon>
        <taxon>Gammaproteobacteria</taxon>
        <taxon>Pseudomonadales</taxon>
        <taxon>Pseudomonadaceae</taxon>
        <taxon>Pseudomonas</taxon>
    </lineage>
</organism>
<gene>
    <name evidence="2" type="ORF">ABCR88_29380</name>
</gene>
<dbReference type="EMBL" id="CP158490">
    <property type="protein sequence ID" value="XBY23566.1"/>
    <property type="molecule type" value="Genomic_DNA"/>
</dbReference>
<protein>
    <submittedName>
        <fullName evidence="2">Uncharacterized protein</fullName>
    </submittedName>
</protein>
<feature type="region of interest" description="Disordered" evidence="1">
    <location>
        <begin position="59"/>
        <end position="80"/>
    </location>
</feature>
<name>A0AAU7WTH0_9PSED</name>
<dbReference type="RefSeq" id="WP_350403776.1">
    <property type="nucleotide sequence ID" value="NZ_CP158490.1"/>
</dbReference>
<proteinExistence type="predicted"/>